<evidence type="ECO:0000313" key="3">
    <source>
        <dbReference type="Proteomes" id="UP001144050"/>
    </source>
</evidence>
<sequence>MSLGDHRRSSSRYAGLACAIGLDGPIFARSIANTLQRRGVRHRFVEGGMRVLSMFVSEAVFDRFRLAIAPCFVGRVGASRLQFWRDRMWGPSFRLVAARVRLSGGRPSLTMNACAASGQPGSAGPPRASD</sequence>
<dbReference type="InterPro" id="IPR002734">
    <property type="entry name" value="RibDG_C"/>
</dbReference>
<reference evidence="2" key="1">
    <citation type="submission" date="2021-09" db="EMBL/GenBank/DDBJ databases">
        <title>Genomic analysis of Ralstonia spp.</title>
        <authorList>
            <person name="Aburjaile F."/>
            <person name="Ariute J.C."/>
            <person name="Pais A.K.L."/>
            <person name="Albuquerque G.M.R."/>
            <person name="Silva A.M.F."/>
            <person name="Brenig B."/>
            <person name="Azevedo V."/>
            <person name="Matiuzzi M."/>
            <person name="Ramos R."/>
            <person name="Goes-Neto A."/>
            <person name="Soares S."/>
            <person name="Iseppon A.M.B."/>
            <person name="Souza E."/>
            <person name="Gama M."/>
        </authorList>
    </citation>
    <scope>NUCLEOTIDE SEQUENCE</scope>
    <source>
        <strain evidence="2">CCRMRs91</strain>
    </source>
</reference>
<dbReference type="AlphaFoldDB" id="A0AAW5ZLG0"/>
<gene>
    <name evidence="2" type="ORF">LBW59_08290</name>
</gene>
<protein>
    <submittedName>
        <fullName evidence="2">Dihydrofolate reductase family protein</fullName>
    </submittedName>
</protein>
<dbReference type="Pfam" id="PF01872">
    <property type="entry name" value="RibD_C"/>
    <property type="match status" value="1"/>
</dbReference>
<evidence type="ECO:0000259" key="1">
    <source>
        <dbReference type="Pfam" id="PF01872"/>
    </source>
</evidence>
<organism evidence="2 3">
    <name type="scientific">Ralstonia solanacearum</name>
    <name type="common">Pseudomonas solanacearum</name>
    <dbReference type="NCBI Taxonomy" id="305"/>
    <lineage>
        <taxon>Bacteria</taxon>
        <taxon>Pseudomonadati</taxon>
        <taxon>Pseudomonadota</taxon>
        <taxon>Betaproteobacteria</taxon>
        <taxon>Burkholderiales</taxon>
        <taxon>Burkholderiaceae</taxon>
        <taxon>Ralstonia</taxon>
        <taxon>Ralstonia solanacearum species complex</taxon>
    </lineage>
</organism>
<dbReference type="InterPro" id="IPR024072">
    <property type="entry name" value="DHFR-like_dom_sf"/>
</dbReference>
<comment type="caution">
    <text evidence="2">The sequence shown here is derived from an EMBL/GenBank/DDBJ whole genome shotgun (WGS) entry which is preliminary data.</text>
</comment>
<dbReference type="GO" id="GO:0009231">
    <property type="term" value="P:riboflavin biosynthetic process"/>
    <property type="evidence" value="ECO:0007669"/>
    <property type="project" value="InterPro"/>
</dbReference>
<evidence type="ECO:0000313" key="2">
    <source>
        <dbReference type="EMBL" id="MDB0570771.1"/>
    </source>
</evidence>
<dbReference type="EMBL" id="JAIVFG010000010">
    <property type="protein sequence ID" value="MDB0570771.1"/>
    <property type="molecule type" value="Genomic_DNA"/>
</dbReference>
<dbReference type="GO" id="GO:0008703">
    <property type="term" value="F:5-amino-6-(5-phosphoribosylamino)uracil reductase activity"/>
    <property type="evidence" value="ECO:0007669"/>
    <property type="project" value="InterPro"/>
</dbReference>
<feature type="domain" description="Bacterial bifunctional deaminase-reductase C-terminal" evidence="1">
    <location>
        <begin position="33"/>
        <end position="80"/>
    </location>
</feature>
<dbReference type="Gene3D" id="3.40.430.10">
    <property type="entry name" value="Dihydrofolate Reductase, subunit A"/>
    <property type="match status" value="1"/>
</dbReference>
<accession>A0AAW5ZLG0</accession>
<name>A0AAW5ZLG0_RALSL</name>
<proteinExistence type="predicted"/>
<dbReference type="Proteomes" id="UP001144050">
    <property type="component" value="Unassembled WGS sequence"/>
</dbReference>
<dbReference type="SUPFAM" id="SSF53597">
    <property type="entry name" value="Dihydrofolate reductase-like"/>
    <property type="match status" value="1"/>
</dbReference>